<dbReference type="PANTHER" id="PTHR33121">
    <property type="entry name" value="CYCLIC DI-GMP PHOSPHODIESTERASE PDEF"/>
    <property type="match status" value="1"/>
</dbReference>
<protein>
    <submittedName>
        <fullName evidence="2">Diguanylate phosphodiesterase</fullName>
    </submittedName>
</protein>
<evidence type="ECO:0000313" key="3">
    <source>
        <dbReference type="EMBL" id="PLS00741.1"/>
    </source>
</evidence>
<dbReference type="EMBL" id="PGVD01000004">
    <property type="protein sequence ID" value="PLS00741.1"/>
    <property type="molecule type" value="Genomic_DNA"/>
</dbReference>
<gene>
    <name evidence="2" type="ORF">CU635_08995</name>
    <name evidence="3" type="ORF">CVD25_01375</name>
</gene>
<proteinExistence type="predicted"/>
<dbReference type="CDD" id="cd01948">
    <property type="entry name" value="EAL"/>
    <property type="match status" value="1"/>
</dbReference>
<dbReference type="RefSeq" id="WP_101577032.1">
    <property type="nucleotide sequence ID" value="NZ_PGVA01000019.1"/>
</dbReference>
<dbReference type="SMART" id="SM00052">
    <property type="entry name" value="EAL"/>
    <property type="match status" value="1"/>
</dbReference>
<dbReference type="PROSITE" id="PS50883">
    <property type="entry name" value="EAL"/>
    <property type="match status" value="1"/>
</dbReference>
<comment type="caution">
    <text evidence="2">The sequence shown here is derived from an EMBL/GenBank/DDBJ whole genome shotgun (WGS) entry which is preliminary data.</text>
</comment>
<keyword evidence="5" id="KW-1185">Reference proteome</keyword>
<evidence type="ECO:0000313" key="4">
    <source>
        <dbReference type="Proteomes" id="UP000234951"/>
    </source>
</evidence>
<evidence type="ECO:0000259" key="1">
    <source>
        <dbReference type="PROSITE" id="PS50883"/>
    </source>
</evidence>
<dbReference type="SUPFAM" id="SSF141868">
    <property type="entry name" value="EAL domain-like"/>
    <property type="match status" value="1"/>
</dbReference>
<evidence type="ECO:0000313" key="5">
    <source>
        <dbReference type="Proteomes" id="UP000235114"/>
    </source>
</evidence>
<feature type="domain" description="EAL" evidence="1">
    <location>
        <begin position="1"/>
        <end position="247"/>
    </location>
</feature>
<dbReference type="Proteomes" id="UP000234951">
    <property type="component" value="Unassembled WGS sequence"/>
</dbReference>
<dbReference type="InterPro" id="IPR050706">
    <property type="entry name" value="Cyclic-di-GMP_PDE-like"/>
</dbReference>
<dbReference type="Proteomes" id="UP000235114">
    <property type="component" value="Unassembled WGS sequence"/>
</dbReference>
<dbReference type="AlphaFoldDB" id="A0A2N5GN27"/>
<accession>A0A2N5GN27</accession>
<dbReference type="PANTHER" id="PTHR33121:SF76">
    <property type="entry name" value="SIGNALING PROTEIN"/>
    <property type="match status" value="1"/>
</dbReference>
<evidence type="ECO:0000313" key="2">
    <source>
        <dbReference type="EMBL" id="PLR83555.1"/>
    </source>
</evidence>
<dbReference type="Gene3D" id="3.20.20.450">
    <property type="entry name" value="EAL domain"/>
    <property type="match status" value="1"/>
</dbReference>
<dbReference type="EMBL" id="PGVA01000019">
    <property type="protein sequence ID" value="PLR83555.1"/>
    <property type="molecule type" value="Genomic_DNA"/>
</dbReference>
<dbReference type="InterPro" id="IPR001633">
    <property type="entry name" value="EAL_dom"/>
</dbReference>
<reference evidence="3 5" key="2">
    <citation type="submission" date="2017-12" db="EMBL/GenBank/DDBJ databases">
        <title>Comparative Functional Genomics of Dry Heat Resistant strains isolated from the Viking Spacecraft.</title>
        <authorList>
            <person name="Seuylemezian A."/>
            <person name="Cooper K."/>
            <person name="Vaishampayan P."/>
        </authorList>
    </citation>
    <scope>NUCLEOTIDE SEQUENCE [LARGE SCALE GENOMIC DNA]</scope>
    <source>
        <strain evidence="3 5">ATCC 29669</strain>
    </source>
</reference>
<dbReference type="GO" id="GO:0071111">
    <property type="term" value="F:cyclic-guanylate-specific phosphodiesterase activity"/>
    <property type="evidence" value="ECO:0007669"/>
    <property type="project" value="InterPro"/>
</dbReference>
<sequence length="247" mass="28657">MANHISEIIDVTQLEYVYQPLWNTAFWNIYGYEGLLRQVDNDDFNPEDLFRKARAEDCLFEMDCHAIKSSIGNFPLFYNKTQLLFINVFPSTVLNSKFEKFIEELVHEHSFIHGRIVFEINETCEEYCSWSHIELKDKISFLQNYGFYVALDDVGKGAASLQSIIEYRPNYIKLDKYFAKDLAASSDKQMLVSLLTQYSSQKMILILEGIETAIDLAQAKLLKVPVVQGYLLGKPEKIIMKQPDFNF</sequence>
<dbReference type="InterPro" id="IPR035919">
    <property type="entry name" value="EAL_sf"/>
</dbReference>
<organism evidence="2 4">
    <name type="scientific">Bacillus canaveralius</name>
    <dbReference type="NCBI Taxonomy" id="1403243"/>
    <lineage>
        <taxon>Bacteria</taxon>
        <taxon>Bacillati</taxon>
        <taxon>Bacillota</taxon>
        <taxon>Bacilli</taxon>
        <taxon>Bacillales</taxon>
        <taxon>Bacillaceae</taxon>
        <taxon>Bacillus</taxon>
    </lineage>
</organism>
<dbReference type="Pfam" id="PF00563">
    <property type="entry name" value="EAL"/>
    <property type="match status" value="1"/>
</dbReference>
<dbReference type="OrthoDB" id="581425at2"/>
<name>A0A2N5GN27_9BACI</name>
<reference evidence="2 4" key="1">
    <citation type="submission" date="2017-11" db="EMBL/GenBank/DDBJ databases">
        <title>Comparitive Functional Genomics of Dry Heat Resistant strains isolated from the Viking Spacecraft.</title>
        <authorList>
            <person name="Seuylemezian A."/>
            <person name="Cooper K."/>
            <person name="Vaishampayan P."/>
        </authorList>
    </citation>
    <scope>NUCLEOTIDE SEQUENCE [LARGE SCALE GENOMIC DNA]</scope>
    <source>
        <strain evidence="2 4">M4.6</strain>
    </source>
</reference>